<dbReference type="RefSeq" id="WP_015668967.1">
    <property type="nucleotide sequence ID" value="NC_020453.1"/>
</dbReference>
<feature type="transmembrane region" description="Helical" evidence="6">
    <location>
        <begin position="368"/>
        <end position="390"/>
    </location>
</feature>
<dbReference type="CDD" id="cd06176">
    <property type="entry name" value="MFS_BCD_PucC-like"/>
    <property type="match status" value="1"/>
</dbReference>
<dbReference type="EMBL" id="AP012603">
    <property type="protein sequence ID" value="BAM91881.1"/>
    <property type="molecule type" value="Genomic_DNA"/>
</dbReference>
<dbReference type="InterPro" id="IPR004896">
    <property type="entry name" value="PucC-rel"/>
</dbReference>
<keyword evidence="5 6" id="KW-0472">Membrane</keyword>
<comment type="similarity">
    <text evidence="2">Belongs to the PucC family.</text>
</comment>
<name>M4ZED1_9BRAD</name>
<gene>
    <name evidence="8" type="ORF">S58_59040</name>
</gene>
<feature type="transmembrane region" description="Helical" evidence="6">
    <location>
        <begin position="78"/>
        <end position="101"/>
    </location>
</feature>
<dbReference type="AlphaFoldDB" id="M4ZED1"/>
<evidence type="ECO:0000256" key="1">
    <source>
        <dbReference type="ARBA" id="ARBA00004141"/>
    </source>
</evidence>
<comment type="subcellular location">
    <subcellularLocation>
        <location evidence="1">Membrane</location>
        <topology evidence="1">Multi-pass membrane protein</topology>
    </subcellularLocation>
</comment>
<dbReference type="GeneID" id="301819634"/>
<sequence length="444" mass="46000">MNAASPAPLSWFGIVRLGLVQTALGAVVVLTTSTLNRVMVIELALPAMIPGLLVAIHYAMQVLRPWLGHGSDVGGRRFAWIVGGMAVLAAGGLLAAAATALMASHLALGLVIAVIAFIMIGIGVGAAGTSLLVLLAKRTAPARRSAAASIAWIMMITGFIVTTAVAGKALDPFSGERLMLVSGTVSAIAMVLTLLGVWGIEQPDLSPDTSSATAERSGFMDDFREICREPQARRFAIFIFVSMLAYSAQDLILEPFAGSVFGMTPGQTTQLSSVQHMGALIGMILMPAMASLHNDWRTRPQPWIIGGCLASALALLGLVGAATVGPAWPLRASVLLLGITNGVYAIAAIGAMMNMVSEGRDNREGTRMGLWGASQAISFGIGGFVGTAAADAARHLLPSTASAYGAVFAAEAALFVLSAWLAIWIKRPREQTSTLAAQPANLGA</sequence>
<dbReference type="PIRSF" id="PIRSF016565">
    <property type="entry name" value="PucC"/>
    <property type="match status" value="1"/>
</dbReference>
<accession>M4ZED1</accession>
<dbReference type="Proteomes" id="UP000011841">
    <property type="component" value="Chromosome"/>
</dbReference>
<dbReference type="OrthoDB" id="5800821at2"/>
<feature type="transmembrane region" description="Helical" evidence="6">
    <location>
        <begin position="273"/>
        <end position="292"/>
    </location>
</feature>
<feature type="transmembrane region" description="Helical" evidence="6">
    <location>
        <begin position="35"/>
        <end position="58"/>
    </location>
</feature>
<feature type="transmembrane region" description="Helical" evidence="6">
    <location>
        <begin position="107"/>
        <end position="134"/>
    </location>
</feature>
<protein>
    <submittedName>
        <fullName evidence="8">Light harvesting pigment major facilitator family (MFS) transporter, Bch2-like protein</fullName>
    </submittedName>
</protein>
<dbReference type="SUPFAM" id="SSF103473">
    <property type="entry name" value="MFS general substrate transporter"/>
    <property type="match status" value="1"/>
</dbReference>
<organism evidence="8 9">
    <name type="scientific">Bradyrhizobium oligotrophicum S58</name>
    <dbReference type="NCBI Taxonomy" id="1245469"/>
    <lineage>
        <taxon>Bacteria</taxon>
        <taxon>Pseudomonadati</taxon>
        <taxon>Pseudomonadota</taxon>
        <taxon>Alphaproteobacteria</taxon>
        <taxon>Hyphomicrobiales</taxon>
        <taxon>Nitrobacteraceae</taxon>
        <taxon>Bradyrhizobium</taxon>
    </lineage>
</organism>
<feature type="transmembrane region" description="Helical" evidence="6">
    <location>
        <begin position="146"/>
        <end position="166"/>
    </location>
</feature>
<dbReference type="HOGENOM" id="CLU_030017_1_0_5"/>
<dbReference type="PATRIC" id="fig|1245469.3.peg.6044"/>
<evidence type="ECO:0000313" key="9">
    <source>
        <dbReference type="Proteomes" id="UP000011841"/>
    </source>
</evidence>
<feature type="transmembrane region" description="Helical" evidence="6">
    <location>
        <begin position="402"/>
        <end position="425"/>
    </location>
</feature>
<evidence type="ECO:0000259" key="7">
    <source>
        <dbReference type="PROSITE" id="PS50850"/>
    </source>
</evidence>
<dbReference type="InterPro" id="IPR036259">
    <property type="entry name" value="MFS_trans_sf"/>
</dbReference>
<evidence type="ECO:0000256" key="5">
    <source>
        <dbReference type="ARBA" id="ARBA00023136"/>
    </source>
</evidence>
<evidence type="ECO:0000256" key="4">
    <source>
        <dbReference type="ARBA" id="ARBA00022989"/>
    </source>
</evidence>
<dbReference type="InterPro" id="IPR026036">
    <property type="entry name" value="PucC"/>
</dbReference>
<feature type="transmembrane region" description="Helical" evidence="6">
    <location>
        <begin position="334"/>
        <end position="356"/>
    </location>
</feature>
<proteinExistence type="inferred from homology"/>
<dbReference type="GO" id="GO:0016020">
    <property type="term" value="C:membrane"/>
    <property type="evidence" value="ECO:0007669"/>
    <property type="project" value="UniProtKB-SubCell"/>
</dbReference>
<feature type="transmembrane region" description="Helical" evidence="6">
    <location>
        <begin position="235"/>
        <end position="253"/>
    </location>
</feature>
<dbReference type="PANTHER" id="PTHR23538:SF1">
    <property type="entry name" value="44.5 KD BACTERIOCHLOROPHYLL SYNTHASE SUBUNIT"/>
    <property type="match status" value="1"/>
</dbReference>
<dbReference type="PROSITE" id="PS50850">
    <property type="entry name" value="MFS"/>
    <property type="match status" value="1"/>
</dbReference>
<evidence type="ECO:0000256" key="2">
    <source>
        <dbReference type="ARBA" id="ARBA00008412"/>
    </source>
</evidence>
<feature type="domain" description="Major facilitator superfamily (MFS) profile" evidence="7">
    <location>
        <begin position="11"/>
        <end position="430"/>
    </location>
</feature>
<keyword evidence="4 6" id="KW-1133">Transmembrane helix</keyword>
<dbReference type="Pfam" id="PF03209">
    <property type="entry name" value="PUCC"/>
    <property type="match status" value="1"/>
</dbReference>
<evidence type="ECO:0000256" key="3">
    <source>
        <dbReference type="ARBA" id="ARBA00022692"/>
    </source>
</evidence>
<dbReference type="STRING" id="1245469.S58_59040"/>
<feature type="transmembrane region" description="Helical" evidence="6">
    <location>
        <begin position="178"/>
        <end position="200"/>
    </location>
</feature>
<dbReference type="eggNOG" id="COG2211">
    <property type="taxonomic scope" value="Bacteria"/>
</dbReference>
<dbReference type="KEGG" id="aol:S58_59040"/>
<dbReference type="GO" id="GO:0022857">
    <property type="term" value="F:transmembrane transporter activity"/>
    <property type="evidence" value="ECO:0007669"/>
    <property type="project" value="InterPro"/>
</dbReference>
<dbReference type="Gene3D" id="1.20.1250.20">
    <property type="entry name" value="MFS general substrate transporter like domains"/>
    <property type="match status" value="2"/>
</dbReference>
<dbReference type="InterPro" id="IPR020846">
    <property type="entry name" value="MFS_dom"/>
</dbReference>
<reference evidence="8 9" key="1">
    <citation type="journal article" date="2013" name="Appl. Environ. Microbiol.">
        <title>Genome analysis suggests that the soil oligotrophic bacterium Agromonas oligotrophica (Bradyrhizobium oligotrophicum) is a nitrogen-fixing symbiont of Aeschynomene indica.</title>
        <authorList>
            <person name="Okubo T."/>
            <person name="Fukushima S."/>
            <person name="Itakura M."/>
            <person name="Oshima K."/>
            <person name="Longtonglang A."/>
            <person name="Teaumroong N."/>
            <person name="Mitsui H."/>
            <person name="Hattori M."/>
            <person name="Hattori R."/>
            <person name="Hattori T."/>
            <person name="Minamisawa K."/>
        </authorList>
    </citation>
    <scope>NUCLEOTIDE SEQUENCE [LARGE SCALE GENOMIC DNA]</scope>
    <source>
        <strain evidence="8 9">S58</strain>
    </source>
</reference>
<evidence type="ECO:0000313" key="8">
    <source>
        <dbReference type="EMBL" id="BAM91881.1"/>
    </source>
</evidence>
<evidence type="ECO:0000256" key="6">
    <source>
        <dbReference type="SAM" id="Phobius"/>
    </source>
</evidence>
<keyword evidence="9" id="KW-1185">Reference proteome</keyword>
<feature type="transmembrane region" description="Helical" evidence="6">
    <location>
        <begin position="304"/>
        <end position="328"/>
    </location>
</feature>
<dbReference type="PANTHER" id="PTHR23538">
    <property type="entry name" value="44.5 KD BACTERIOCHLOROPHYLL SYNTHASE SUBUNIT"/>
    <property type="match status" value="1"/>
</dbReference>
<keyword evidence="3 6" id="KW-0812">Transmembrane</keyword>